<dbReference type="Pfam" id="PF01476">
    <property type="entry name" value="LysM"/>
    <property type="match status" value="1"/>
</dbReference>
<feature type="signal peptide" evidence="1">
    <location>
        <begin position="1"/>
        <end position="27"/>
    </location>
</feature>
<sequence>MIAAVGSPKARRIAIGTLLLLPTPAYAAPLSDSTPVVVTSEFGRQIQRTPDSLRAHITKPRVLDEQTSIFTIQPGDSLWSIAEKIAPYSSPTETASLVKRIVAANPQISDPQLLYPGQQIILPPVERTL</sequence>
<evidence type="ECO:0000313" key="4">
    <source>
        <dbReference type="Proteomes" id="UP000000376"/>
    </source>
</evidence>
<evidence type="ECO:0000313" key="3">
    <source>
        <dbReference type="EMBL" id="ADH92071.1"/>
    </source>
</evidence>
<dbReference type="AlphaFoldDB" id="D7BMC2"/>
<dbReference type="PROSITE" id="PS51782">
    <property type="entry name" value="LYSM"/>
    <property type="match status" value="1"/>
</dbReference>
<dbReference type="SMART" id="SM00257">
    <property type="entry name" value="LysM"/>
    <property type="match status" value="1"/>
</dbReference>
<dbReference type="CAZy" id="CBM50">
    <property type="family name" value="Carbohydrate-Binding Module Family 50"/>
</dbReference>
<dbReference type="KEGG" id="ahe:Arch_0313"/>
<keyword evidence="1" id="KW-0732">Signal</keyword>
<feature type="domain" description="LysM" evidence="2">
    <location>
        <begin position="68"/>
        <end position="122"/>
    </location>
</feature>
<feature type="chain" id="PRO_5003093100" evidence="1">
    <location>
        <begin position="28"/>
        <end position="129"/>
    </location>
</feature>
<evidence type="ECO:0000256" key="1">
    <source>
        <dbReference type="SAM" id="SignalP"/>
    </source>
</evidence>
<gene>
    <name evidence="3" type="ordered locus">Arch_0313</name>
</gene>
<dbReference type="eggNOG" id="COG1652">
    <property type="taxonomic scope" value="Bacteria"/>
</dbReference>
<dbReference type="SUPFAM" id="SSF54106">
    <property type="entry name" value="LysM domain"/>
    <property type="match status" value="1"/>
</dbReference>
<proteinExistence type="predicted"/>
<dbReference type="HOGENOM" id="CLU_1944236_0_0_11"/>
<dbReference type="Gene3D" id="3.10.350.10">
    <property type="entry name" value="LysM domain"/>
    <property type="match status" value="1"/>
</dbReference>
<reference evidence="3 4" key="1">
    <citation type="journal article" date="2010" name="Stand. Genomic Sci.">
        <title>Complete genome sequence of Arcanobacterium haemolyticum type strain (11018).</title>
        <authorList>
            <person name="Yasawong M."/>
            <person name="Teshima H."/>
            <person name="Lapidus A."/>
            <person name="Nolan M."/>
            <person name="Lucas S."/>
            <person name="Glavina Del Rio T."/>
            <person name="Tice H."/>
            <person name="Cheng J."/>
            <person name="Bruce D."/>
            <person name="Detter C."/>
            <person name="Tapia R."/>
            <person name="Han C."/>
            <person name="Goodwin L."/>
            <person name="Pitluck S."/>
            <person name="Liolios K."/>
            <person name="Ivanova N."/>
            <person name="Mavromatis K."/>
            <person name="Mikhailova N."/>
            <person name="Pati A."/>
            <person name="Chen A."/>
            <person name="Palaniappan K."/>
            <person name="Land M."/>
            <person name="Hauser L."/>
            <person name="Chang Y."/>
            <person name="Jeffries C."/>
            <person name="Rohde M."/>
            <person name="Sikorski J."/>
            <person name="Pukall R."/>
            <person name="Goker M."/>
            <person name="Woyke T."/>
            <person name="Bristow J."/>
            <person name="Eisen J."/>
            <person name="Markowitz V."/>
            <person name="Hugenholtz P."/>
            <person name="Kyrpides N."/>
            <person name="Klenk H."/>
        </authorList>
    </citation>
    <scope>NUCLEOTIDE SEQUENCE [LARGE SCALE GENOMIC DNA]</scope>
    <source>
        <strain evidence="4">ATCC 9345 / DSM 20595 / CCUG 17215 / LMG 16163 / NBRC 15585 / NCTC 8452 / 11018</strain>
    </source>
</reference>
<dbReference type="Proteomes" id="UP000000376">
    <property type="component" value="Chromosome"/>
</dbReference>
<dbReference type="CDD" id="cd00118">
    <property type="entry name" value="LysM"/>
    <property type="match status" value="1"/>
</dbReference>
<dbReference type="STRING" id="644284.Arch_0313"/>
<name>D7BMC2_ARCHD</name>
<dbReference type="EMBL" id="CP002045">
    <property type="protein sequence ID" value="ADH92071.1"/>
    <property type="molecule type" value="Genomic_DNA"/>
</dbReference>
<organism evidence="3 4">
    <name type="scientific">Arcanobacterium haemolyticum (strain ATCC 9345 / DSM 20595 / CCM 5947 / CCUG 17215 / LMG 16163 / NBRC 15585 / NCTC 8452 / 11018)</name>
    <dbReference type="NCBI Taxonomy" id="644284"/>
    <lineage>
        <taxon>Bacteria</taxon>
        <taxon>Bacillati</taxon>
        <taxon>Actinomycetota</taxon>
        <taxon>Actinomycetes</taxon>
        <taxon>Actinomycetales</taxon>
        <taxon>Actinomycetaceae</taxon>
        <taxon>Arcanobacterium</taxon>
    </lineage>
</organism>
<dbReference type="InterPro" id="IPR018392">
    <property type="entry name" value="LysM"/>
</dbReference>
<keyword evidence="4" id="KW-1185">Reference proteome</keyword>
<evidence type="ECO:0000259" key="2">
    <source>
        <dbReference type="PROSITE" id="PS51782"/>
    </source>
</evidence>
<accession>D7BMC2</accession>
<protein>
    <submittedName>
        <fullName evidence="3">Peptidoglycan-binding lysin domain protein</fullName>
    </submittedName>
</protein>
<dbReference type="InterPro" id="IPR036779">
    <property type="entry name" value="LysM_dom_sf"/>
</dbReference>